<accession>A0A4D7QJF7</accession>
<keyword evidence="2" id="KW-0732">Signal</keyword>
<feature type="chain" id="PRO_5021043955" evidence="2">
    <location>
        <begin position="28"/>
        <end position="456"/>
    </location>
</feature>
<evidence type="ECO:0000313" key="4">
    <source>
        <dbReference type="Proteomes" id="UP000298588"/>
    </source>
</evidence>
<keyword evidence="4" id="KW-1185">Reference proteome</keyword>
<evidence type="ECO:0000256" key="2">
    <source>
        <dbReference type="RuleBase" id="RU363072"/>
    </source>
</evidence>
<organism evidence="3 4">
    <name type="scientific">Phreatobacter aquaticus</name>
    <dbReference type="NCBI Taxonomy" id="2570229"/>
    <lineage>
        <taxon>Bacteria</taxon>
        <taxon>Pseudomonadati</taxon>
        <taxon>Pseudomonadota</taxon>
        <taxon>Alphaproteobacteria</taxon>
        <taxon>Hyphomicrobiales</taxon>
        <taxon>Phreatobacteraceae</taxon>
        <taxon>Phreatobacter</taxon>
    </lineage>
</organism>
<reference evidence="3 4" key="1">
    <citation type="submission" date="2019-04" db="EMBL/GenBank/DDBJ databases">
        <title>Phreatobacter aquaticus sp. nov.</title>
        <authorList>
            <person name="Choi A."/>
            <person name="Baek K."/>
        </authorList>
    </citation>
    <scope>NUCLEOTIDE SEQUENCE [LARGE SCALE GENOMIC DNA]</scope>
    <source>
        <strain evidence="3 4">NMCR1094</strain>
    </source>
</reference>
<evidence type="ECO:0000256" key="1">
    <source>
        <dbReference type="ARBA" id="ARBA00008769"/>
    </source>
</evidence>
<dbReference type="EMBL" id="CP039865">
    <property type="protein sequence ID" value="QCK85514.1"/>
    <property type="molecule type" value="Genomic_DNA"/>
</dbReference>
<dbReference type="PANTHER" id="PTHR37944">
    <property type="entry name" value="PORIN B"/>
    <property type="match status" value="1"/>
</dbReference>
<dbReference type="InterPro" id="IPR007049">
    <property type="entry name" value="Carb-sel_porin_OprB"/>
</dbReference>
<gene>
    <name evidence="3" type="ORF">E8L99_06880</name>
</gene>
<dbReference type="AlphaFoldDB" id="A0A4D7QJF7"/>
<evidence type="ECO:0000313" key="3">
    <source>
        <dbReference type="EMBL" id="QCK85514.1"/>
    </source>
</evidence>
<dbReference type="KEGG" id="paqt:E8L99_06880"/>
<sequence length="456" mass="49594">MPRRSRPMQALALVAILACLSANTARADQPEVNADGVPLSSIATLLPGNGDAGGHRKWLAERGITYTLLYTGDLLGNVSGGLRRGWVNQGKLEASVSIDLEKLAGIQGLSFYSNAFFIHNNGRIRRDYVGGINTIAAIEAVPTTRLSELWFEQKFWSGQASFRVGQLAADTEFFFSGISALFLQSDWATIAALNLPSGGPAYPLATPGVRLKVDPNPNWSLLFALFNGDPAGPGANDEQLRNRYGLNFRVTDRPLIMGETQYRINRGREDTGLASQIKLGFWGHLGRFADQRYASDGLLLANPLSSGVAAVRRGNWGLYAVMEQQIYRPAGGDADSGISLFGRISYAPSDRSTIGFYADGGIVFAGLIPGRPDDKFGASLIYARYSDAARAFDRDVIAQTGIPGVVRDYEANLELTYQAQMTSGWTMQPVLTYVWHPSGDARRNAVVTGVRSMIRW</sequence>
<name>A0A4D7QJF7_9HYPH</name>
<comment type="similarity">
    <text evidence="1 2">Belongs to the OprB family.</text>
</comment>
<dbReference type="GO" id="GO:0008643">
    <property type="term" value="P:carbohydrate transport"/>
    <property type="evidence" value="ECO:0007669"/>
    <property type="project" value="InterPro"/>
</dbReference>
<dbReference type="GO" id="GO:0015288">
    <property type="term" value="F:porin activity"/>
    <property type="evidence" value="ECO:0007669"/>
    <property type="project" value="InterPro"/>
</dbReference>
<dbReference type="GO" id="GO:0016020">
    <property type="term" value="C:membrane"/>
    <property type="evidence" value="ECO:0007669"/>
    <property type="project" value="InterPro"/>
</dbReference>
<dbReference type="Gene3D" id="2.40.160.180">
    <property type="entry name" value="Carbohydrate-selective porin OprB"/>
    <property type="match status" value="1"/>
</dbReference>
<dbReference type="RefSeq" id="WP_137098848.1">
    <property type="nucleotide sequence ID" value="NZ_CP039865.1"/>
</dbReference>
<dbReference type="OrthoDB" id="177316at2"/>
<protein>
    <submittedName>
        <fullName evidence="3">Carbohydrate porin</fullName>
    </submittedName>
</protein>
<dbReference type="InterPro" id="IPR038673">
    <property type="entry name" value="OprB_sf"/>
</dbReference>
<dbReference type="Proteomes" id="UP000298588">
    <property type="component" value="Chromosome"/>
</dbReference>
<dbReference type="PROSITE" id="PS51257">
    <property type="entry name" value="PROKAR_LIPOPROTEIN"/>
    <property type="match status" value="1"/>
</dbReference>
<dbReference type="InterPro" id="IPR052932">
    <property type="entry name" value="OprB_Porin"/>
</dbReference>
<dbReference type="Pfam" id="PF04966">
    <property type="entry name" value="OprB"/>
    <property type="match status" value="1"/>
</dbReference>
<feature type="signal peptide" evidence="2">
    <location>
        <begin position="1"/>
        <end position="27"/>
    </location>
</feature>
<proteinExistence type="inferred from homology"/>
<dbReference type="PANTHER" id="PTHR37944:SF1">
    <property type="entry name" value="PORIN B"/>
    <property type="match status" value="1"/>
</dbReference>